<evidence type="ECO:0000313" key="1">
    <source>
        <dbReference type="EMBL" id="MBB6122274.1"/>
    </source>
</evidence>
<dbReference type="InterPro" id="IPR008792">
    <property type="entry name" value="PQQD"/>
</dbReference>
<dbReference type="Proteomes" id="UP000536604">
    <property type="component" value="Unassembled WGS sequence"/>
</dbReference>
<keyword evidence="2" id="KW-1185">Reference proteome</keyword>
<organism evidence="1 2">
    <name type="scientific">Nocardiopsis algeriensis</name>
    <dbReference type="NCBI Taxonomy" id="1478215"/>
    <lineage>
        <taxon>Bacteria</taxon>
        <taxon>Bacillati</taxon>
        <taxon>Actinomycetota</taxon>
        <taxon>Actinomycetes</taxon>
        <taxon>Streptosporangiales</taxon>
        <taxon>Nocardiopsidaceae</taxon>
        <taxon>Nocardiopsis</taxon>
    </lineage>
</organism>
<comment type="caution">
    <text evidence="1">The sequence shown here is derived from an EMBL/GenBank/DDBJ whole genome shotgun (WGS) entry which is preliminary data.</text>
</comment>
<accession>A0A841IVB1</accession>
<dbReference type="EMBL" id="JACHJO010000020">
    <property type="protein sequence ID" value="MBB6122274.1"/>
    <property type="molecule type" value="Genomic_DNA"/>
</dbReference>
<evidence type="ECO:0000313" key="2">
    <source>
        <dbReference type="Proteomes" id="UP000536604"/>
    </source>
</evidence>
<dbReference type="InterPro" id="IPR041881">
    <property type="entry name" value="PqqD_sf"/>
</dbReference>
<dbReference type="AlphaFoldDB" id="A0A841IVB1"/>
<sequence>MTGFTPAPGVRYAGTDDGAMLLDLSAGKFFGLNPTAATMWRFLACGTSPEETALRLASDLGVSAEQLVEDVRSLTAALLDRGLLSEEVSAP</sequence>
<dbReference type="Pfam" id="PF05402">
    <property type="entry name" value="PqqD"/>
    <property type="match status" value="1"/>
</dbReference>
<dbReference type="RefSeq" id="WP_184293700.1">
    <property type="nucleotide sequence ID" value="NZ_JACHJO010000020.1"/>
</dbReference>
<reference evidence="1 2" key="1">
    <citation type="submission" date="2020-08" db="EMBL/GenBank/DDBJ databases">
        <title>Genomic Encyclopedia of Type Strains, Phase III (KMG-III): the genomes of soil and plant-associated and newly described type strains.</title>
        <authorList>
            <person name="Whitman W."/>
        </authorList>
    </citation>
    <scope>NUCLEOTIDE SEQUENCE [LARGE SCALE GENOMIC DNA]</scope>
    <source>
        <strain evidence="1 2">CECT 8712</strain>
    </source>
</reference>
<name>A0A841IVB1_9ACTN</name>
<dbReference type="Gene3D" id="1.10.10.1150">
    <property type="entry name" value="Coenzyme PQQ synthesis protein D (PqqD)"/>
    <property type="match status" value="1"/>
</dbReference>
<gene>
    <name evidence="1" type="ORF">FHS13_004263</name>
</gene>
<evidence type="ECO:0008006" key="3">
    <source>
        <dbReference type="Google" id="ProtNLM"/>
    </source>
</evidence>
<proteinExistence type="predicted"/>
<protein>
    <recommendedName>
        <fullName evidence="3">Coenzyme PQQ synthesis protein D (PqqD)</fullName>
    </recommendedName>
</protein>